<evidence type="ECO:0000313" key="9">
    <source>
        <dbReference type="Proteomes" id="UP001153620"/>
    </source>
</evidence>
<dbReference type="Proteomes" id="UP001153620">
    <property type="component" value="Chromosome 3"/>
</dbReference>
<dbReference type="GO" id="GO:0046872">
    <property type="term" value="F:metal ion binding"/>
    <property type="evidence" value="ECO:0007669"/>
    <property type="project" value="UniProtKB-KW"/>
</dbReference>
<dbReference type="InterPro" id="IPR012292">
    <property type="entry name" value="Globin/Proto"/>
</dbReference>
<reference evidence="8" key="2">
    <citation type="submission" date="2022-10" db="EMBL/GenBank/DDBJ databases">
        <authorList>
            <consortium name="ENA_rothamsted_submissions"/>
            <consortium name="culmorum"/>
            <person name="King R."/>
        </authorList>
    </citation>
    <scope>NUCLEOTIDE SEQUENCE</scope>
</reference>
<dbReference type="AlphaFoldDB" id="A0A9N9S0V7"/>
<dbReference type="PANTHER" id="PTHR47217:SF1">
    <property type="entry name" value="GLOBIN-LIKE PROTEIN"/>
    <property type="match status" value="1"/>
</dbReference>
<dbReference type="InterPro" id="IPR000971">
    <property type="entry name" value="Globin"/>
</dbReference>
<gene>
    <name evidence="8" type="ORF">CHIRRI_LOCUS9371</name>
</gene>
<evidence type="ECO:0000313" key="8">
    <source>
        <dbReference type="EMBL" id="CAG9806516.1"/>
    </source>
</evidence>
<feature type="domain" description="Globin" evidence="7">
    <location>
        <begin position="9"/>
        <end position="151"/>
    </location>
</feature>
<dbReference type="GO" id="GO:0005833">
    <property type="term" value="C:hemoglobin complex"/>
    <property type="evidence" value="ECO:0007669"/>
    <property type="project" value="InterPro"/>
</dbReference>
<dbReference type="Pfam" id="PF00042">
    <property type="entry name" value="Globin"/>
    <property type="match status" value="1"/>
</dbReference>
<dbReference type="OrthoDB" id="436496at2759"/>
<dbReference type="InterPro" id="IPR009050">
    <property type="entry name" value="Globin-like_sf"/>
</dbReference>
<dbReference type="CDD" id="cd01040">
    <property type="entry name" value="Mb-like"/>
    <property type="match status" value="1"/>
</dbReference>
<keyword evidence="3 6" id="KW-0561">Oxygen transport</keyword>
<evidence type="ECO:0000256" key="5">
    <source>
        <dbReference type="ARBA" id="ARBA00023004"/>
    </source>
</evidence>
<keyword evidence="5" id="KW-0408">Iron</keyword>
<comment type="similarity">
    <text evidence="6">Belongs to the globin family.</text>
</comment>
<organism evidence="8 9">
    <name type="scientific">Chironomus riparius</name>
    <dbReference type="NCBI Taxonomy" id="315576"/>
    <lineage>
        <taxon>Eukaryota</taxon>
        <taxon>Metazoa</taxon>
        <taxon>Ecdysozoa</taxon>
        <taxon>Arthropoda</taxon>
        <taxon>Hexapoda</taxon>
        <taxon>Insecta</taxon>
        <taxon>Pterygota</taxon>
        <taxon>Neoptera</taxon>
        <taxon>Endopterygota</taxon>
        <taxon>Diptera</taxon>
        <taxon>Nematocera</taxon>
        <taxon>Chironomoidea</taxon>
        <taxon>Chironomidae</taxon>
        <taxon>Chironominae</taxon>
        <taxon>Chironomus</taxon>
    </lineage>
</organism>
<dbReference type="SUPFAM" id="SSF46458">
    <property type="entry name" value="Globin-like"/>
    <property type="match status" value="1"/>
</dbReference>
<proteinExistence type="inferred from homology"/>
<evidence type="ECO:0000256" key="4">
    <source>
        <dbReference type="ARBA" id="ARBA00022723"/>
    </source>
</evidence>
<dbReference type="PANTHER" id="PTHR47217">
    <property type="entry name" value="GLOBIN-LIKE PROTEIN"/>
    <property type="match status" value="1"/>
</dbReference>
<dbReference type="Gene3D" id="1.10.490.10">
    <property type="entry name" value="Globins"/>
    <property type="match status" value="1"/>
</dbReference>
<evidence type="ECO:0000256" key="1">
    <source>
        <dbReference type="ARBA" id="ARBA00022448"/>
    </source>
</evidence>
<dbReference type="PROSITE" id="PS01033">
    <property type="entry name" value="GLOBIN"/>
    <property type="match status" value="1"/>
</dbReference>
<dbReference type="GO" id="GO:0005344">
    <property type="term" value="F:oxygen carrier activity"/>
    <property type="evidence" value="ECO:0007669"/>
    <property type="project" value="UniProtKB-KW"/>
</dbReference>
<dbReference type="GO" id="GO:0020037">
    <property type="term" value="F:heme binding"/>
    <property type="evidence" value="ECO:0007669"/>
    <property type="project" value="InterPro"/>
</dbReference>
<dbReference type="PRINTS" id="PR00611">
    <property type="entry name" value="ERYTHCRUORIN"/>
</dbReference>
<keyword evidence="9" id="KW-1185">Reference proteome</keyword>
<dbReference type="InterPro" id="IPR002336">
    <property type="entry name" value="Erythrocruorin"/>
</dbReference>
<keyword evidence="1 6" id="KW-0813">Transport</keyword>
<name>A0A9N9S0V7_9DIPT</name>
<protein>
    <recommendedName>
        <fullName evidence="7">Globin domain-containing protein</fullName>
    </recommendedName>
</protein>
<reference evidence="8" key="1">
    <citation type="submission" date="2022-01" db="EMBL/GenBank/DDBJ databases">
        <authorList>
            <person name="King R."/>
        </authorList>
    </citation>
    <scope>NUCLEOTIDE SEQUENCE</scope>
</reference>
<dbReference type="EMBL" id="OU895879">
    <property type="protein sequence ID" value="CAG9806516.1"/>
    <property type="molecule type" value="Genomic_DNA"/>
</dbReference>
<keyword evidence="4" id="KW-0479">Metal-binding</keyword>
<sequence length="155" mass="17905">MARIPQLKILTEEQAKLVQTDWDYIRTQAVEILYNFFEKYPGNMKHFKAFAGKDLDDLKETPEFAAHAEKILGVFGQVIDLLGKDIDGIKKILNEMGNNHRARGTSRFAFMEFREALMEFLRFNVGSSYDGMQAWTDAIDCMYHIIYNNLEGNPV</sequence>
<dbReference type="GO" id="GO:0019825">
    <property type="term" value="F:oxygen binding"/>
    <property type="evidence" value="ECO:0007669"/>
    <property type="project" value="InterPro"/>
</dbReference>
<dbReference type="GO" id="GO:0005576">
    <property type="term" value="C:extracellular region"/>
    <property type="evidence" value="ECO:0007669"/>
    <property type="project" value="InterPro"/>
</dbReference>
<evidence type="ECO:0000259" key="7">
    <source>
        <dbReference type="PROSITE" id="PS01033"/>
    </source>
</evidence>
<evidence type="ECO:0000256" key="6">
    <source>
        <dbReference type="RuleBase" id="RU000356"/>
    </source>
</evidence>
<dbReference type="InterPro" id="IPR044399">
    <property type="entry name" value="Mb-like_M"/>
</dbReference>
<evidence type="ECO:0000256" key="2">
    <source>
        <dbReference type="ARBA" id="ARBA00022617"/>
    </source>
</evidence>
<accession>A0A9N9S0V7</accession>
<evidence type="ECO:0000256" key="3">
    <source>
        <dbReference type="ARBA" id="ARBA00022621"/>
    </source>
</evidence>
<keyword evidence="2 6" id="KW-0349">Heme</keyword>